<dbReference type="Proteomes" id="UP000613743">
    <property type="component" value="Unassembled WGS sequence"/>
</dbReference>
<comment type="caution">
    <text evidence="2">The sequence shown here is derived from an EMBL/GenBank/DDBJ whole genome shotgun (WGS) entry which is preliminary data.</text>
</comment>
<gene>
    <name evidence="2" type="ORF">GCM10009332_08170</name>
</gene>
<name>A0A917N739_9GAMM</name>
<feature type="transmembrane region" description="Helical" evidence="1">
    <location>
        <begin position="153"/>
        <end position="173"/>
    </location>
</feature>
<protein>
    <submittedName>
        <fullName evidence="2">DUF998 domain-containing protein</fullName>
    </submittedName>
</protein>
<feature type="transmembrane region" description="Helical" evidence="1">
    <location>
        <begin position="12"/>
        <end position="34"/>
    </location>
</feature>
<evidence type="ECO:0000256" key="1">
    <source>
        <dbReference type="SAM" id="Phobius"/>
    </source>
</evidence>
<keyword evidence="3" id="KW-1185">Reference proteome</keyword>
<reference evidence="2" key="1">
    <citation type="journal article" date="2014" name="Int. J. Syst. Evol. Microbiol.">
        <title>Complete genome sequence of Corynebacterium casei LMG S-19264T (=DSM 44701T), isolated from a smear-ripened cheese.</title>
        <authorList>
            <consortium name="US DOE Joint Genome Institute (JGI-PGF)"/>
            <person name="Walter F."/>
            <person name="Albersmeier A."/>
            <person name="Kalinowski J."/>
            <person name="Ruckert C."/>
        </authorList>
    </citation>
    <scope>NUCLEOTIDE SEQUENCE</scope>
    <source>
        <strain evidence="2">JCM 30804</strain>
    </source>
</reference>
<keyword evidence="1" id="KW-1133">Transmembrane helix</keyword>
<feature type="transmembrane region" description="Helical" evidence="1">
    <location>
        <begin position="197"/>
        <end position="217"/>
    </location>
</feature>
<organism evidence="2 3">
    <name type="scientific">Shewanella gelidii</name>
    <dbReference type="NCBI Taxonomy" id="1642821"/>
    <lineage>
        <taxon>Bacteria</taxon>
        <taxon>Pseudomonadati</taxon>
        <taxon>Pseudomonadota</taxon>
        <taxon>Gammaproteobacteria</taxon>
        <taxon>Alteromonadales</taxon>
        <taxon>Shewanellaceae</taxon>
        <taxon>Shewanella</taxon>
    </lineage>
</organism>
<reference evidence="2" key="2">
    <citation type="submission" date="2020-09" db="EMBL/GenBank/DDBJ databases">
        <authorList>
            <person name="Sun Q."/>
            <person name="Ohkuma M."/>
        </authorList>
    </citation>
    <scope>NUCLEOTIDE SEQUENCE</scope>
    <source>
        <strain evidence="2">JCM 30804</strain>
    </source>
</reference>
<evidence type="ECO:0000313" key="3">
    <source>
        <dbReference type="Proteomes" id="UP000613743"/>
    </source>
</evidence>
<sequence length="232" mass="26088">MTHKSNKRFALAFKFGVLGLFGLLLGFFAAQVGYQGYESEAFSPLNHTISELGNYGHSALAVVLNGGLFFGGLSMAMWSLLSLSAMKDYFEKLVFFVIAVTFVSLATTGLFPLNVYHLHIVALSGFFYGGCVSSALFIIYIAAREQTRYPRWLIIPALLTLLSLSSFLFIPHLELGVESISRPFYQELVVKLPRQTIWWPAVLEWLSLCLFLGWNSCMLRYVKPSERDPCTR</sequence>
<accession>A0A917N739</accession>
<keyword evidence="1" id="KW-0812">Transmembrane</keyword>
<feature type="transmembrane region" description="Helical" evidence="1">
    <location>
        <begin position="54"/>
        <end position="81"/>
    </location>
</feature>
<dbReference type="AlphaFoldDB" id="A0A917N739"/>
<evidence type="ECO:0000313" key="2">
    <source>
        <dbReference type="EMBL" id="GGI73027.1"/>
    </source>
</evidence>
<proteinExistence type="predicted"/>
<dbReference type="EMBL" id="BMPZ01000002">
    <property type="protein sequence ID" value="GGI73027.1"/>
    <property type="molecule type" value="Genomic_DNA"/>
</dbReference>
<dbReference type="InterPro" id="IPR009339">
    <property type="entry name" value="DUF998"/>
</dbReference>
<feature type="transmembrane region" description="Helical" evidence="1">
    <location>
        <begin position="93"/>
        <end position="113"/>
    </location>
</feature>
<dbReference type="Pfam" id="PF06197">
    <property type="entry name" value="DUF998"/>
    <property type="match status" value="1"/>
</dbReference>
<feature type="transmembrane region" description="Helical" evidence="1">
    <location>
        <begin position="119"/>
        <end position="141"/>
    </location>
</feature>
<keyword evidence="1" id="KW-0472">Membrane</keyword>
<dbReference type="RefSeq" id="WP_188918145.1">
    <property type="nucleotide sequence ID" value="NZ_BMPZ01000002.1"/>
</dbReference>